<dbReference type="AlphaFoldDB" id="A0A844G8G9"/>
<comment type="caution">
    <text evidence="2">The sequence shown here is derived from an EMBL/GenBank/DDBJ whole genome shotgun (WGS) entry which is preliminary data.</text>
</comment>
<name>A0A844G8G9_9BACT</name>
<dbReference type="InterPro" id="IPR014710">
    <property type="entry name" value="RmlC-like_jellyroll"/>
</dbReference>
<dbReference type="GO" id="GO:0016853">
    <property type="term" value="F:isomerase activity"/>
    <property type="evidence" value="ECO:0007669"/>
    <property type="project" value="UniProtKB-KW"/>
</dbReference>
<evidence type="ECO:0000259" key="1">
    <source>
        <dbReference type="Pfam" id="PF05523"/>
    </source>
</evidence>
<dbReference type="Pfam" id="PF05523">
    <property type="entry name" value="FdtA"/>
    <property type="match status" value="1"/>
</dbReference>
<dbReference type="InterPro" id="IPR011051">
    <property type="entry name" value="RmlC_Cupin_sf"/>
</dbReference>
<gene>
    <name evidence="2" type="ORF">FYJ85_19330</name>
</gene>
<evidence type="ECO:0000313" key="3">
    <source>
        <dbReference type="Proteomes" id="UP000435649"/>
    </source>
</evidence>
<organism evidence="2 3">
    <name type="scientific">Victivallis lenta</name>
    <dbReference type="NCBI Taxonomy" id="2606640"/>
    <lineage>
        <taxon>Bacteria</taxon>
        <taxon>Pseudomonadati</taxon>
        <taxon>Lentisphaerota</taxon>
        <taxon>Lentisphaeria</taxon>
        <taxon>Victivallales</taxon>
        <taxon>Victivallaceae</taxon>
        <taxon>Victivallis</taxon>
    </lineage>
</organism>
<dbReference type="Proteomes" id="UP000435649">
    <property type="component" value="Unassembled WGS sequence"/>
</dbReference>
<dbReference type="RefSeq" id="WP_154420348.1">
    <property type="nucleotide sequence ID" value="NZ_VUNS01000031.1"/>
</dbReference>
<protein>
    <submittedName>
        <fullName evidence="2">dTDP-6-deoxy-3,4-keto-hexulose isomerase</fullName>
    </submittedName>
</protein>
<dbReference type="EMBL" id="VUNS01000031">
    <property type="protein sequence ID" value="MST99185.1"/>
    <property type="molecule type" value="Genomic_DNA"/>
</dbReference>
<keyword evidence="2" id="KW-0413">Isomerase</keyword>
<evidence type="ECO:0000313" key="2">
    <source>
        <dbReference type="EMBL" id="MST99185.1"/>
    </source>
</evidence>
<reference evidence="2 3" key="1">
    <citation type="submission" date="2019-08" db="EMBL/GenBank/DDBJ databases">
        <title>In-depth cultivation of the pig gut microbiome towards novel bacterial diversity and tailored functional studies.</title>
        <authorList>
            <person name="Wylensek D."/>
            <person name="Hitch T.C.A."/>
            <person name="Clavel T."/>
        </authorList>
    </citation>
    <scope>NUCLEOTIDE SEQUENCE [LARGE SCALE GENOMIC DNA]</scope>
    <source>
        <strain evidence="2 3">BBE-744-WT-12</strain>
    </source>
</reference>
<keyword evidence="3" id="KW-1185">Reference proteome</keyword>
<dbReference type="Gene3D" id="2.60.120.10">
    <property type="entry name" value="Jelly Rolls"/>
    <property type="match status" value="1"/>
</dbReference>
<dbReference type="InterPro" id="IPR008894">
    <property type="entry name" value="QdtA_cupin_dom"/>
</dbReference>
<sequence>MAAVKIVEGEIFRDARGRISSLNDFRFPGVERFYFIHHPDITIIRGWHGHRFEKKWFYCVKGAFTLGLVEIDDWETPSRGLRPELYHLSEQKSEIICVPEGYANCIRAEQPDSVLLVFSGKILSEAQADSWRYPADYWFDWSAVK</sequence>
<accession>A0A844G8G9</accession>
<proteinExistence type="predicted"/>
<feature type="domain" description="Sugar 3,4-ketoisomerase QdtA cupin" evidence="1">
    <location>
        <begin position="4"/>
        <end position="125"/>
    </location>
</feature>
<dbReference type="SUPFAM" id="SSF51182">
    <property type="entry name" value="RmlC-like cupins"/>
    <property type="match status" value="1"/>
</dbReference>